<dbReference type="InterPro" id="IPR001309">
    <property type="entry name" value="Pept_C14_p20"/>
</dbReference>
<dbReference type="Proteomes" id="UP001642483">
    <property type="component" value="Unassembled WGS sequence"/>
</dbReference>
<comment type="caution">
    <text evidence="8">The sequence shown here is derived from an EMBL/GenBank/DDBJ whole genome shotgun (WGS) entry which is preliminary data.</text>
</comment>
<evidence type="ECO:0000256" key="3">
    <source>
        <dbReference type="ARBA" id="ARBA00022703"/>
    </source>
</evidence>
<evidence type="ECO:0000256" key="4">
    <source>
        <dbReference type="ARBA" id="ARBA00022801"/>
    </source>
</evidence>
<dbReference type="InterPro" id="IPR002138">
    <property type="entry name" value="Pept_C14_p10"/>
</dbReference>
<dbReference type="InterPro" id="IPR029030">
    <property type="entry name" value="Caspase-like_dom_sf"/>
</dbReference>
<keyword evidence="3" id="KW-0053">Apoptosis</keyword>
<reference evidence="8 9" key="1">
    <citation type="submission" date="2024-02" db="EMBL/GenBank/DDBJ databases">
        <authorList>
            <person name="Daric V."/>
            <person name="Darras S."/>
        </authorList>
    </citation>
    <scope>NUCLEOTIDE SEQUENCE [LARGE SCALE GENOMIC DNA]</scope>
</reference>
<dbReference type="Pfam" id="PF00791">
    <property type="entry name" value="ZU5"/>
    <property type="match status" value="1"/>
</dbReference>
<evidence type="ECO:0000259" key="7">
    <source>
        <dbReference type="PROSITE" id="PS50208"/>
    </source>
</evidence>
<dbReference type="Pfam" id="PF00656">
    <property type="entry name" value="Peptidase_C14"/>
    <property type="match status" value="1"/>
</dbReference>
<evidence type="ECO:0000259" key="6">
    <source>
        <dbReference type="PROSITE" id="PS50207"/>
    </source>
</evidence>
<dbReference type="PANTHER" id="PTHR47901">
    <property type="entry name" value="CASPASE RECRUITMENT DOMAIN-CONTAINING PROTEIN 18"/>
    <property type="match status" value="1"/>
</dbReference>
<keyword evidence="9" id="KW-1185">Reference proteome</keyword>
<gene>
    <name evidence="8" type="ORF">CVLEPA_LOCUS18626</name>
</gene>
<name>A0ABP0G777_CLALP</name>
<evidence type="ECO:0000313" key="9">
    <source>
        <dbReference type="Proteomes" id="UP001642483"/>
    </source>
</evidence>
<protein>
    <recommendedName>
        <fullName evidence="10">Caspase</fullName>
    </recommendedName>
</protein>
<evidence type="ECO:0000256" key="2">
    <source>
        <dbReference type="ARBA" id="ARBA00022670"/>
    </source>
</evidence>
<dbReference type="PROSITE" id="PS50207">
    <property type="entry name" value="CASPASE_P10"/>
    <property type="match status" value="1"/>
</dbReference>
<accession>A0ABP0G777</accession>
<evidence type="ECO:0008006" key="10">
    <source>
        <dbReference type="Google" id="ProtNLM"/>
    </source>
</evidence>
<dbReference type="PRINTS" id="PR00376">
    <property type="entry name" value="IL1BCENZYME"/>
</dbReference>
<dbReference type="SUPFAM" id="SSF52129">
    <property type="entry name" value="Caspase-like"/>
    <property type="match status" value="1"/>
</dbReference>
<sequence length="752" mass="85499">MECSDLDLSDDDSLNCHPQLFENNTAISSEDGLLSLRPKRVSEKLLDNKAEKHSTIVSEKDDLTQTKDCYELPEVASELQELCLHHPVRDDTTYGANENRYLALRNSSAHKCFTLMTPFSGTDWFQDDVEYKSDLREQNIVDFGKKLKNPAFEYDETVEAIEGDCYPVQTSTIIGPWPKTIKLGGCEIMFPAEAVDKCTMVAFTLSNAEKEKERVISENPEEITVTPVLTCLPSMQFKKPVTITLPSCYKSSQGNMPVTIKTEYGGEWTTVCEVQCKDGFVTFASNSFCQKKGITKESNADIKSLLLKFLRSDKESGDPMIECRILKCFIKDADCGVPQFQIDIRRDQNLTLLFKCEKAELDQSEINIQSKEIFRENPINPRMITFVTDEPARLGKVTCRVKDGATQSKINEFSFPFPPLPTSTVEAHISSNISAKDFSKKAKLDLDAFEVLHASQEHYENHLEKPNEIYQIRATPKGYALILSNINFAWEALDERKKTKLRDKREYECNLMEKLFKHLGCEVEVEKDKTAKEMHSLVKNFAMRPDHTDFCVMFIMTHGCRDDGNRDYLVGIDGKFLKTNDLVKMFCNDEVSEQLNEKPRLLFFESCRGVAVNRRVKVVSQDPATNVAKAITEQLEKDLAFASSNKQASNNIPYKADVLLGYATTDGFKAFQCWYTEAIAQIFSKFAKNTHIMGMLPMVRQAVSQNKTKDQEMQCSCEETYLRKDFYFFPGIGQDNDDMSKTEKSNSSKSLD</sequence>
<dbReference type="PROSITE" id="PS50208">
    <property type="entry name" value="CASPASE_P20"/>
    <property type="match status" value="1"/>
</dbReference>
<feature type="domain" description="Caspase family p10" evidence="6">
    <location>
        <begin position="648"/>
        <end position="730"/>
    </location>
</feature>
<dbReference type="InterPro" id="IPR011600">
    <property type="entry name" value="Pept_C14_caspase"/>
</dbReference>
<dbReference type="InterPro" id="IPR000906">
    <property type="entry name" value="ZU5_dom"/>
</dbReference>
<evidence type="ECO:0000256" key="1">
    <source>
        <dbReference type="ARBA" id="ARBA00010134"/>
    </source>
</evidence>
<dbReference type="Gene3D" id="2.60.220.30">
    <property type="match status" value="1"/>
</dbReference>
<evidence type="ECO:0000256" key="5">
    <source>
        <dbReference type="RuleBase" id="RU003971"/>
    </source>
</evidence>
<feature type="domain" description="Caspase family p20" evidence="7">
    <location>
        <begin position="476"/>
        <end position="611"/>
    </location>
</feature>
<dbReference type="Gene3D" id="3.40.50.1460">
    <property type="match status" value="1"/>
</dbReference>
<dbReference type="InterPro" id="IPR015917">
    <property type="entry name" value="Pept_C14A"/>
</dbReference>
<dbReference type="PANTHER" id="PTHR47901:SF8">
    <property type="entry name" value="CASPASE-3"/>
    <property type="match status" value="1"/>
</dbReference>
<proteinExistence type="inferred from homology"/>
<dbReference type="SMART" id="SM00115">
    <property type="entry name" value="CASc"/>
    <property type="match status" value="1"/>
</dbReference>
<comment type="similarity">
    <text evidence="1 5">Belongs to the peptidase C14A family.</text>
</comment>
<keyword evidence="4" id="KW-0378">Hydrolase</keyword>
<organism evidence="8 9">
    <name type="scientific">Clavelina lepadiformis</name>
    <name type="common">Light-bulb sea squirt</name>
    <name type="synonym">Ascidia lepadiformis</name>
    <dbReference type="NCBI Taxonomy" id="159417"/>
    <lineage>
        <taxon>Eukaryota</taxon>
        <taxon>Metazoa</taxon>
        <taxon>Chordata</taxon>
        <taxon>Tunicata</taxon>
        <taxon>Ascidiacea</taxon>
        <taxon>Aplousobranchia</taxon>
        <taxon>Clavelinidae</taxon>
        <taxon>Clavelina</taxon>
    </lineage>
</organism>
<evidence type="ECO:0000313" key="8">
    <source>
        <dbReference type="EMBL" id="CAK8686701.1"/>
    </source>
</evidence>
<dbReference type="EMBL" id="CAWYQH010000103">
    <property type="protein sequence ID" value="CAK8686701.1"/>
    <property type="molecule type" value="Genomic_DNA"/>
</dbReference>
<dbReference type="InterPro" id="IPR002398">
    <property type="entry name" value="Pept_C14"/>
</dbReference>
<keyword evidence="2" id="KW-0645">Protease</keyword>